<dbReference type="PANTHER" id="PTHR12609">
    <property type="entry name" value="MICROTUBULE ASSOCIATED PROTEIN XMAP215"/>
    <property type="match status" value="1"/>
</dbReference>
<protein>
    <submittedName>
        <fullName evidence="2">Uncharacterized protein</fullName>
    </submittedName>
</protein>
<dbReference type="AlphaFoldDB" id="A0AAW1T0Z2"/>
<accession>A0AAW1T0Z2</accession>
<dbReference type="GO" id="GO:0046785">
    <property type="term" value="P:microtubule polymerization"/>
    <property type="evidence" value="ECO:0007669"/>
    <property type="project" value="InterPro"/>
</dbReference>
<name>A0AAW1T0Z2_9CHLO</name>
<evidence type="ECO:0000313" key="2">
    <source>
        <dbReference type="EMBL" id="KAK9862582.1"/>
    </source>
</evidence>
<dbReference type="GO" id="GO:0030951">
    <property type="term" value="P:establishment or maintenance of microtubule cytoskeleton polarity"/>
    <property type="evidence" value="ECO:0007669"/>
    <property type="project" value="InterPro"/>
</dbReference>
<keyword evidence="3" id="KW-1185">Reference proteome</keyword>
<dbReference type="GO" id="GO:0061863">
    <property type="term" value="F:microtubule plus end polymerase"/>
    <property type="evidence" value="ECO:0007669"/>
    <property type="project" value="InterPro"/>
</dbReference>
<feature type="compositionally biased region" description="Low complexity" evidence="1">
    <location>
        <begin position="395"/>
        <end position="411"/>
    </location>
</feature>
<gene>
    <name evidence="2" type="ORF">WJX84_004375</name>
</gene>
<sequence>MALLVSSDGPESVEGMKMLCYELMDATGGKVSQSTLAAFAAAANNLVVILTSKIIEEMAYSVAGGPLRECIAALLGRLLDERVPSLPEGTNLLKALNVLMLKILDHSNRTYSFCALLDLLGEVPQEIQQRGPEATVKFTDLVVKCLIKITKTLPATIHGINLDELLLGIHSFFMGLGVDEIRRRGAEDDKPLRMVKTVLHELCKVQGNAILHHMHVIPSNSRPAPIINAYVDLNLQTLRQAGLLTGPKEPPPQVRVPPRILQPMPSQGPSFSSHATTQPTLPRPPQLTIPEPNGAGSHLQQRGDSPPDLGSVAQSPASATSSADREQGWEKASMLNILKRIGDKETSQQGIDELFRFKQQHPEADLDAYFSRMSSEFRIYLQRGLSKAARRADAQAEAQPAAAPPAAVDPPLTSPARLAGLRERLSRLASGGTPSADAGDTRLIAGEAR</sequence>
<dbReference type="InterPro" id="IPR045110">
    <property type="entry name" value="XMAP215"/>
</dbReference>
<proteinExistence type="predicted"/>
<feature type="region of interest" description="Disordered" evidence="1">
    <location>
        <begin position="243"/>
        <end position="328"/>
    </location>
</feature>
<organism evidence="2 3">
    <name type="scientific">Apatococcus fuscideae</name>
    <dbReference type="NCBI Taxonomy" id="2026836"/>
    <lineage>
        <taxon>Eukaryota</taxon>
        <taxon>Viridiplantae</taxon>
        <taxon>Chlorophyta</taxon>
        <taxon>core chlorophytes</taxon>
        <taxon>Trebouxiophyceae</taxon>
        <taxon>Chlorellales</taxon>
        <taxon>Chlorellaceae</taxon>
        <taxon>Apatococcus</taxon>
    </lineage>
</organism>
<feature type="compositionally biased region" description="Polar residues" evidence="1">
    <location>
        <begin position="312"/>
        <end position="322"/>
    </location>
</feature>
<dbReference type="EMBL" id="JALJOV010000585">
    <property type="protein sequence ID" value="KAK9862582.1"/>
    <property type="molecule type" value="Genomic_DNA"/>
</dbReference>
<dbReference type="GO" id="GO:0051010">
    <property type="term" value="F:microtubule plus-end binding"/>
    <property type="evidence" value="ECO:0007669"/>
    <property type="project" value="InterPro"/>
</dbReference>
<evidence type="ECO:0000313" key="3">
    <source>
        <dbReference type="Proteomes" id="UP001485043"/>
    </source>
</evidence>
<dbReference type="GO" id="GO:0007051">
    <property type="term" value="P:spindle organization"/>
    <property type="evidence" value="ECO:0007669"/>
    <property type="project" value="InterPro"/>
</dbReference>
<evidence type="ECO:0000256" key="1">
    <source>
        <dbReference type="SAM" id="MobiDB-lite"/>
    </source>
</evidence>
<feature type="compositionally biased region" description="Polar residues" evidence="1">
    <location>
        <begin position="264"/>
        <end position="275"/>
    </location>
</feature>
<feature type="region of interest" description="Disordered" evidence="1">
    <location>
        <begin position="391"/>
        <end position="449"/>
    </location>
</feature>
<comment type="caution">
    <text evidence="2">The sequence shown here is derived from an EMBL/GenBank/DDBJ whole genome shotgun (WGS) entry which is preliminary data.</text>
</comment>
<dbReference type="Proteomes" id="UP001485043">
    <property type="component" value="Unassembled WGS sequence"/>
</dbReference>
<reference evidence="2 3" key="1">
    <citation type="journal article" date="2024" name="Nat. Commun.">
        <title>Phylogenomics reveals the evolutionary origins of lichenization in chlorophyte algae.</title>
        <authorList>
            <person name="Puginier C."/>
            <person name="Libourel C."/>
            <person name="Otte J."/>
            <person name="Skaloud P."/>
            <person name="Haon M."/>
            <person name="Grisel S."/>
            <person name="Petersen M."/>
            <person name="Berrin J.G."/>
            <person name="Delaux P.M."/>
            <person name="Dal Grande F."/>
            <person name="Keller J."/>
        </authorList>
    </citation>
    <scope>NUCLEOTIDE SEQUENCE [LARGE SCALE GENOMIC DNA]</scope>
    <source>
        <strain evidence="2 3">SAG 2523</strain>
    </source>
</reference>